<dbReference type="InterPro" id="IPR004676">
    <property type="entry name" value="Cd-R_transporter"/>
</dbReference>
<feature type="transmembrane region" description="Helical" evidence="2">
    <location>
        <begin position="197"/>
        <end position="221"/>
    </location>
</feature>
<dbReference type="AlphaFoldDB" id="A0A7D7A297"/>
<keyword evidence="1" id="KW-0175">Coiled coil</keyword>
<keyword evidence="2" id="KW-0812">Transmembrane</keyword>
<accession>A0A7D7A297</accession>
<proteinExistence type="predicted"/>
<organism evidence="3 4">
    <name type="scientific">Clostridium intestinale</name>
    <dbReference type="NCBI Taxonomy" id="36845"/>
    <lineage>
        <taxon>Bacteria</taxon>
        <taxon>Bacillati</taxon>
        <taxon>Bacillota</taxon>
        <taxon>Clostridia</taxon>
        <taxon>Eubacteriales</taxon>
        <taxon>Clostridiaceae</taxon>
        <taxon>Clostridium</taxon>
    </lineage>
</organism>
<feature type="coiled-coil region" evidence="1">
    <location>
        <begin position="81"/>
        <end position="116"/>
    </location>
</feature>
<keyword evidence="2" id="KW-1133">Transmembrane helix</keyword>
<sequence>MISSIMTAVVSFLSTNIDDIFILMLFFSQVNKGMKVKHIVVGQYLGMGVLIAISTIGALGISIIPKEYVGLLGLIPIYLGVKEYINHKKEIKNDHEQAVQDKKDNIEEKVVFKEENKLSIFTKKVISPSIIKVAGVTFANGGDNIGIYIPLFSSMKLHSILITVIVFLLLTALWCFIGFKLAEHPFVNKNIEKYKHIFVPIIFIALGIFIIIESGTLGLFIK</sequence>
<gene>
    <name evidence="3" type="ORF">HZF06_15895</name>
</gene>
<dbReference type="EMBL" id="CP059378">
    <property type="protein sequence ID" value="QLY78560.1"/>
    <property type="molecule type" value="Genomic_DNA"/>
</dbReference>
<feature type="transmembrane region" description="Helical" evidence="2">
    <location>
        <begin position="160"/>
        <end position="182"/>
    </location>
</feature>
<evidence type="ECO:0000313" key="3">
    <source>
        <dbReference type="EMBL" id="QLY78560.1"/>
    </source>
</evidence>
<protein>
    <submittedName>
        <fullName evidence="3">Cadmium resistance transporter</fullName>
    </submittedName>
</protein>
<keyword evidence="2" id="KW-0472">Membrane</keyword>
<evidence type="ECO:0000313" key="4">
    <source>
        <dbReference type="Proteomes" id="UP000512286"/>
    </source>
</evidence>
<reference evidence="3 4" key="1">
    <citation type="submission" date="2020-07" db="EMBL/GenBank/DDBJ databases">
        <title>Electron transfer.</title>
        <authorList>
            <person name="Huang L."/>
            <person name="Liu X."/>
            <person name="Zhou S."/>
        </authorList>
    </citation>
    <scope>NUCLEOTIDE SEQUENCE [LARGE SCALE GENOMIC DNA]</scope>
    <source>
        <strain evidence="3 4">Lx1</strain>
    </source>
</reference>
<evidence type="ECO:0000256" key="1">
    <source>
        <dbReference type="SAM" id="Coils"/>
    </source>
</evidence>
<dbReference type="Pfam" id="PF03596">
    <property type="entry name" value="Cad"/>
    <property type="match status" value="1"/>
</dbReference>
<dbReference type="KEGG" id="cint:HZF06_15895"/>
<dbReference type="Proteomes" id="UP000512286">
    <property type="component" value="Chromosome"/>
</dbReference>
<evidence type="ECO:0000256" key="2">
    <source>
        <dbReference type="SAM" id="Phobius"/>
    </source>
</evidence>
<feature type="transmembrane region" description="Helical" evidence="2">
    <location>
        <begin position="39"/>
        <end position="62"/>
    </location>
</feature>
<dbReference type="RefSeq" id="WP_181600900.1">
    <property type="nucleotide sequence ID" value="NZ_CP059378.1"/>
</dbReference>
<feature type="transmembrane region" description="Helical" evidence="2">
    <location>
        <begin position="6"/>
        <end position="27"/>
    </location>
</feature>
<name>A0A7D7A297_9CLOT</name>